<evidence type="ECO:0000313" key="2">
    <source>
        <dbReference type="Proteomes" id="UP000756132"/>
    </source>
</evidence>
<dbReference type="OrthoDB" id="3646601at2759"/>
<dbReference type="KEGG" id="ffu:CLAFUR5_07116"/>
<dbReference type="AlphaFoldDB" id="A0A9Q8UQ70"/>
<dbReference type="OMA" id="PLCSEYL"/>
<organism evidence="1 2">
    <name type="scientific">Passalora fulva</name>
    <name type="common">Tomato leaf mold</name>
    <name type="synonym">Cladosporium fulvum</name>
    <dbReference type="NCBI Taxonomy" id="5499"/>
    <lineage>
        <taxon>Eukaryota</taxon>
        <taxon>Fungi</taxon>
        <taxon>Dikarya</taxon>
        <taxon>Ascomycota</taxon>
        <taxon>Pezizomycotina</taxon>
        <taxon>Dothideomycetes</taxon>
        <taxon>Dothideomycetidae</taxon>
        <taxon>Mycosphaerellales</taxon>
        <taxon>Mycosphaerellaceae</taxon>
        <taxon>Fulvia</taxon>
    </lineage>
</organism>
<name>A0A9Q8UQ70_PASFU</name>
<proteinExistence type="predicted"/>
<dbReference type="RefSeq" id="XP_047762959.1">
    <property type="nucleotide sequence ID" value="XM_047906264.1"/>
</dbReference>
<keyword evidence="2" id="KW-1185">Reference proteome</keyword>
<reference evidence="1" key="1">
    <citation type="submission" date="2021-12" db="EMBL/GenBank/DDBJ databases">
        <authorList>
            <person name="Zaccaron A."/>
            <person name="Stergiopoulos I."/>
        </authorList>
    </citation>
    <scope>NUCLEOTIDE SEQUENCE</scope>
    <source>
        <strain evidence="1">Race5_Kim</strain>
    </source>
</reference>
<gene>
    <name evidence="1" type="ORF">CLAFUR5_07116</name>
</gene>
<dbReference type="EMBL" id="CP090168">
    <property type="protein sequence ID" value="UJO18593.1"/>
    <property type="molecule type" value="Genomic_DNA"/>
</dbReference>
<accession>A0A9Q8UQ70</accession>
<sequence>MAEIVPVKPFRLLDLPDELWAKIGKLALDDIEPLCSEYLDYLVYDDDDKVQIPQKPAITRTCKALRHELLPLYYEQKIDLDLRESRFWLWGSLTRRWLQAIGATNRKAIRGMSLVSSDWDIDYLNKELRLRWGVGLKLEITWELDHRRGYRIEVCS</sequence>
<protein>
    <recommendedName>
        <fullName evidence="3">F-box domain-containing protein</fullName>
    </recommendedName>
</protein>
<evidence type="ECO:0008006" key="3">
    <source>
        <dbReference type="Google" id="ProtNLM"/>
    </source>
</evidence>
<dbReference type="GeneID" id="71986994"/>
<dbReference type="Proteomes" id="UP000756132">
    <property type="component" value="Chromosome 6"/>
</dbReference>
<reference evidence="1" key="2">
    <citation type="journal article" date="2022" name="Microb. Genom.">
        <title>A chromosome-scale genome assembly of the tomato pathogen Cladosporium fulvum reveals a compartmentalized genome architecture and the presence of a dispensable chromosome.</title>
        <authorList>
            <person name="Zaccaron A.Z."/>
            <person name="Chen L.H."/>
            <person name="Samaras A."/>
            <person name="Stergiopoulos I."/>
        </authorList>
    </citation>
    <scope>NUCLEOTIDE SEQUENCE</scope>
    <source>
        <strain evidence="1">Race5_Kim</strain>
    </source>
</reference>
<evidence type="ECO:0000313" key="1">
    <source>
        <dbReference type="EMBL" id="UJO18593.1"/>
    </source>
</evidence>